<dbReference type="InterPro" id="IPR004839">
    <property type="entry name" value="Aminotransferase_I/II_large"/>
</dbReference>
<dbReference type="InterPro" id="IPR050087">
    <property type="entry name" value="AON_synthase_class-II"/>
</dbReference>
<keyword evidence="7" id="KW-1185">Reference proteome</keyword>
<dbReference type="AlphaFoldDB" id="A0A931GXB9"/>
<evidence type="ECO:0000256" key="4">
    <source>
        <dbReference type="ARBA" id="ARBA00022898"/>
    </source>
</evidence>
<dbReference type="Gene3D" id="3.40.640.10">
    <property type="entry name" value="Type I PLP-dependent aspartate aminotransferase-like (Major domain)"/>
    <property type="match status" value="1"/>
</dbReference>
<evidence type="ECO:0000259" key="5">
    <source>
        <dbReference type="Pfam" id="PF00155"/>
    </source>
</evidence>
<gene>
    <name evidence="6" type="ORF">I5907_16140</name>
</gene>
<dbReference type="InterPro" id="IPR015421">
    <property type="entry name" value="PyrdxlP-dep_Trfase_major"/>
</dbReference>
<dbReference type="InterPro" id="IPR015422">
    <property type="entry name" value="PyrdxlP-dep_Trfase_small"/>
</dbReference>
<dbReference type="PANTHER" id="PTHR13693:SF77">
    <property type="entry name" value="8-AMINO-7-OXONONANOATE SYNTHASE"/>
    <property type="match status" value="1"/>
</dbReference>
<evidence type="ECO:0000313" key="7">
    <source>
        <dbReference type="Proteomes" id="UP000628448"/>
    </source>
</evidence>
<reference evidence="6" key="1">
    <citation type="submission" date="2020-11" db="EMBL/GenBank/DDBJ databases">
        <title>Bacterial whole genome sequence for Panacibacter sp. DH6.</title>
        <authorList>
            <person name="Le V."/>
            <person name="Ko S."/>
            <person name="Ahn C.-Y."/>
            <person name="Oh H.-M."/>
        </authorList>
    </citation>
    <scope>NUCLEOTIDE SEQUENCE</scope>
    <source>
        <strain evidence="6">DH6</strain>
    </source>
</reference>
<dbReference type="GO" id="GO:0030170">
    <property type="term" value="F:pyridoxal phosphate binding"/>
    <property type="evidence" value="ECO:0007669"/>
    <property type="project" value="InterPro"/>
</dbReference>
<dbReference type="RefSeq" id="WP_196991842.1">
    <property type="nucleotide sequence ID" value="NZ_JADWYR010000002.1"/>
</dbReference>
<feature type="domain" description="Aminotransferase class I/classII large" evidence="5">
    <location>
        <begin position="30"/>
        <end position="359"/>
    </location>
</feature>
<proteinExistence type="inferred from homology"/>
<dbReference type="Gene3D" id="3.90.1150.10">
    <property type="entry name" value="Aspartate Aminotransferase, domain 1"/>
    <property type="match status" value="1"/>
</dbReference>
<accession>A0A931GXB9</accession>
<name>A0A931GXB9_9BACT</name>
<dbReference type="InterPro" id="IPR015424">
    <property type="entry name" value="PyrdxlP-dep_Trfase"/>
</dbReference>
<dbReference type="GO" id="GO:0016740">
    <property type="term" value="F:transferase activity"/>
    <property type="evidence" value="ECO:0007669"/>
    <property type="project" value="UniProtKB-KW"/>
</dbReference>
<protein>
    <submittedName>
        <fullName evidence="6">8-amino-7-oxononanoate synthase</fullName>
    </submittedName>
</protein>
<dbReference type="Proteomes" id="UP000628448">
    <property type="component" value="Unassembled WGS sequence"/>
</dbReference>
<keyword evidence="3" id="KW-0808">Transferase</keyword>
<dbReference type="PANTHER" id="PTHR13693">
    <property type="entry name" value="CLASS II AMINOTRANSFERASE/8-AMINO-7-OXONONANOATE SYNTHASE"/>
    <property type="match status" value="1"/>
</dbReference>
<dbReference type="GO" id="GO:0009102">
    <property type="term" value="P:biotin biosynthetic process"/>
    <property type="evidence" value="ECO:0007669"/>
    <property type="project" value="TreeGrafter"/>
</dbReference>
<dbReference type="Pfam" id="PF00155">
    <property type="entry name" value="Aminotran_1_2"/>
    <property type="match status" value="1"/>
</dbReference>
<evidence type="ECO:0000313" key="6">
    <source>
        <dbReference type="EMBL" id="MBG9377773.1"/>
    </source>
</evidence>
<comment type="cofactor">
    <cofactor evidence="1">
        <name>pyridoxal 5'-phosphate</name>
        <dbReference type="ChEBI" id="CHEBI:597326"/>
    </cofactor>
</comment>
<sequence length="364" mass="40072">MYNDAFLRRKLDEREQQNAFRRLKLNTGNVDFCSNDYLGIIKNNLLAPLLATHTYAYGSAGSRLLSGNYALTEEAEAQLAAFHSAAAALIFNSGYDANVGLLSAIPQRGDTIIYDQLCHASIRDGIRLSFAQSFSFAHNDVENLEKKLKQTEGNVFVVTESVFSMDGDICPLEAIVTTCEKYHAHLILDEAHATGVIGEKGEGLAQALQLHQRIFCRMHAFGKAVGCHGAVVLGSATLKDYLVNFARSFIYSTSLPPHSIAAIRAAYHIFPGMAAERMHLQQLITTFNNATIACNRLASATPIQVVIIPGNEQVKTVAAKLQRHRLDVRAILYPTVPKGAERLRIVLHAFNTTDELQLLMNCLQ</sequence>
<comment type="caution">
    <text evidence="6">The sequence shown here is derived from an EMBL/GenBank/DDBJ whole genome shotgun (WGS) entry which is preliminary data.</text>
</comment>
<comment type="similarity">
    <text evidence="2">Belongs to the class-II pyridoxal-phosphate-dependent aminotransferase family. BioF subfamily.</text>
</comment>
<evidence type="ECO:0000256" key="2">
    <source>
        <dbReference type="ARBA" id="ARBA00010008"/>
    </source>
</evidence>
<keyword evidence="4" id="KW-0663">Pyridoxal phosphate</keyword>
<organism evidence="6 7">
    <name type="scientific">Panacibacter microcysteis</name>
    <dbReference type="NCBI Taxonomy" id="2793269"/>
    <lineage>
        <taxon>Bacteria</taxon>
        <taxon>Pseudomonadati</taxon>
        <taxon>Bacteroidota</taxon>
        <taxon>Chitinophagia</taxon>
        <taxon>Chitinophagales</taxon>
        <taxon>Chitinophagaceae</taxon>
        <taxon>Panacibacter</taxon>
    </lineage>
</organism>
<dbReference type="EMBL" id="JADWYR010000002">
    <property type="protein sequence ID" value="MBG9377773.1"/>
    <property type="molecule type" value="Genomic_DNA"/>
</dbReference>
<dbReference type="SUPFAM" id="SSF53383">
    <property type="entry name" value="PLP-dependent transferases"/>
    <property type="match status" value="1"/>
</dbReference>
<evidence type="ECO:0000256" key="3">
    <source>
        <dbReference type="ARBA" id="ARBA00022679"/>
    </source>
</evidence>
<evidence type="ECO:0000256" key="1">
    <source>
        <dbReference type="ARBA" id="ARBA00001933"/>
    </source>
</evidence>